<evidence type="ECO:0000313" key="2">
    <source>
        <dbReference type="EMBL" id="CAG8691885.1"/>
    </source>
</evidence>
<proteinExistence type="predicted"/>
<keyword evidence="3" id="KW-1185">Reference proteome</keyword>
<reference evidence="2" key="1">
    <citation type="submission" date="2021-06" db="EMBL/GenBank/DDBJ databases">
        <authorList>
            <person name="Kallberg Y."/>
            <person name="Tangrot J."/>
            <person name="Rosling A."/>
        </authorList>
    </citation>
    <scope>NUCLEOTIDE SEQUENCE</scope>
    <source>
        <strain evidence="2">87-6 pot B 2015</strain>
    </source>
</reference>
<name>A0A9N9EV60_FUNMO</name>
<feature type="compositionally biased region" description="Low complexity" evidence="1">
    <location>
        <begin position="309"/>
        <end position="355"/>
    </location>
</feature>
<feature type="non-terminal residue" evidence="2">
    <location>
        <position position="1"/>
    </location>
</feature>
<gene>
    <name evidence="2" type="ORF">FMOSSE_LOCUS13384</name>
</gene>
<accession>A0A9N9EV60</accession>
<dbReference type="EMBL" id="CAJVPP010007819">
    <property type="protein sequence ID" value="CAG8691885.1"/>
    <property type="molecule type" value="Genomic_DNA"/>
</dbReference>
<sequence length="355" mass="40742">KEALFLRDDHINALASRELSGSNFLKLITERLINPPYNFLDGPAERIVDFVTRLNDQRLLSLEEYLSYPPPYITYSPHGTSSTSSTNAVGNPPDEVTLWEDFLENVNEYMFDQEQKFQKPIFNTKFKATFEEIVRNAFNVNICMILNEVITDCEFAMRGVQGTGSPNFACHKKDDDKLIMAIEIKRYHILLGIKPDQTLPEFYKEDAKARMVIQQIYNYLSENQLKYGALSTYDNNWFVKREHKRLYISKSPSLDSTRPPILKSYAYLARLAKRDHYSLHSSIIPQIDDSQYNLRKRSHDDSDDDRYDSNSNPQLSRSQRSSFNRSSSGTSGSQQSSSKQSASKQSSSNTSGNKT</sequence>
<evidence type="ECO:0000256" key="1">
    <source>
        <dbReference type="SAM" id="MobiDB-lite"/>
    </source>
</evidence>
<evidence type="ECO:0000313" key="3">
    <source>
        <dbReference type="Proteomes" id="UP000789375"/>
    </source>
</evidence>
<dbReference type="Proteomes" id="UP000789375">
    <property type="component" value="Unassembled WGS sequence"/>
</dbReference>
<feature type="region of interest" description="Disordered" evidence="1">
    <location>
        <begin position="290"/>
        <end position="355"/>
    </location>
</feature>
<comment type="caution">
    <text evidence="2">The sequence shown here is derived from an EMBL/GenBank/DDBJ whole genome shotgun (WGS) entry which is preliminary data.</text>
</comment>
<dbReference type="AlphaFoldDB" id="A0A9N9EV60"/>
<organism evidence="2 3">
    <name type="scientific">Funneliformis mosseae</name>
    <name type="common">Endomycorrhizal fungus</name>
    <name type="synonym">Glomus mosseae</name>
    <dbReference type="NCBI Taxonomy" id="27381"/>
    <lineage>
        <taxon>Eukaryota</taxon>
        <taxon>Fungi</taxon>
        <taxon>Fungi incertae sedis</taxon>
        <taxon>Mucoromycota</taxon>
        <taxon>Glomeromycotina</taxon>
        <taxon>Glomeromycetes</taxon>
        <taxon>Glomerales</taxon>
        <taxon>Glomeraceae</taxon>
        <taxon>Funneliformis</taxon>
    </lineage>
</organism>
<protein>
    <submittedName>
        <fullName evidence="2">11770_t:CDS:1</fullName>
    </submittedName>
</protein>